<dbReference type="GO" id="GO:0006313">
    <property type="term" value="P:DNA transposition"/>
    <property type="evidence" value="ECO:0007669"/>
    <property type="project" value="InterPro"/>
</dbReference>
<dbReference type="InterPro" id="IPR002559">
    <property type="entry name" value="Transposase_11"/>
</dbReference>
<name>A0A3L8PRW7_9GAMM</name>
<dbReference type="PANTHER" id="PTHR33803:SF3">
    <property type="entry name" value="BLL1974 PROTEIN"/>
    <property type="match status" value="1"/>
</dbReference>
<dbReference type="GO" id="GO:0003677">
    <property type="term" value="F:DNA binding"/>
    <property type="evidence" value="ECO:0007669"/>
    <property type="project" value="InterPro"/>
</dbReference>
<feature type="domain" description="Transposase IS4-like" evidence="1">
    <location>
        <begin position="279"/>
        <end position="369"/>
    </location>
</feature>
<dbReference type="Pfam" id="PF05598">
    <property type="entry name" value="DUF772"/>
    <property type="match status" value="1"/>
</dbReference>
<evidence type="ECO:0000259" key="2">
    <source>
        <dbReference type="Pfam" id="PF05598"/>
    </source>
</evidence>
<dbReference type="InterPro" id="IPR047710">
    <property type="entry name" value="Transpos_IS5-like"/>
</dbReference>
<keyword evidence="4" id="KW-1185">Reference proteome</keyword>
<dbReference type="Pfam" id="PF01609">
    <property type="entry name" value="DDE_Tnp_1"/>
    <property type="match status" value="1"/>
</dbReference>
<proteinExistence type="predicted"/>
<dbReference type="EMBL" id="QZEI01000112">
    <property type="protein sequence ID" value="RLV57974.1"/>
    <property type="molecule type" value="Genomic_DNA"/>
</dbReference>
<accession>A0A3L8PRW7</accession>
<protein>
    <submittedName>
        <fullName evidence="3">IS5 family transposase</fullName>
    </submittedName>
</protein>
<evidence type="ECO:0000313" key="3">
    <source>
        <dbReference type="EMBL" id="RLV57974.1"/>
    </source>
</evidence>
<comment type="caution">
    <text evidence="3">The sequence shown here is derived from an EMBL/GenBank/DDBJ whole genome shotgun (WGS) entry which is preliminary data.</text>
</comment>
<gene>
    <name evidence="3" type="ORF">D5018_19715</name>
</gene>
<reference evidence="3 4" key="1">
    <citation type="submission" date="2018-09" db="EMBL/GenBank/DDBJ databases">
        <title>Phylogeny of the Shewanellaceae, and recommendation for two new genera, Pseudoshewanella and Parashewanella.</title>
        <authorList>
            <person name="Wang G."/>
        </authorList>
    </citation>
    <scope>NUCLEOTIDE SEQUENCE [LARGE SCALE GENOMIC DNA]</scope>
    <source>
        <strain evidence="3 4">C51</strain>
    </source>
</reference>
<dbReference type="OrthoDB" id="5625049at2"/>
<sequence>MAHSFWSILVLKMLKESPSNSPHTSLFDITEQLLQNHPLLALAQAFDWASLEQEFKSLCKKTGRGAKPIRLMCGLLILKQMYDLSDEQTVEQWLMNPYFQVFCGVKEFQIKPPCDASELSVFRKRIGTQGVEKIFALSVELHGDDAEEETVYVDSTVQEKAITYPTDTKLAIGVIHRVNKLAKACGIQQRRTFIKEVEQLRIDCCFRHAKNRKKARRALKRLRIIGGLQLRELQRKLPQKVLDLQKDNFSNYEKALTQQRKDKNKIYSLHEPDVYCIGKGKDQTPYEYGKKASVVLTEKSLLIIGVASHDKNEHDSKLLKPALDHAHKHRQTKITTAVVDKGYKGCMQYVEQEVVIPNKPLKRDNEAQRKRKSYLCKSERR</sequence>
<dbReference type="Proteomes" id="UP000281474">
    <property type="component" value="Unassembled WGS sequence"/>
</dbReference>
<organism evidence="3 4">
    <name type="scientific">Parashewanella curva</name>
    <dbReference type="NCBI Taxonomy" id="2338552"/>
    <lineage>
        <taxon>Bacteria</taxon>
        <taxon>Pseudomonadati</taxon>
        <taxon>Pseudomonadota</taxon>
        <taxon>Gammaproteobacteria</taxon>
        <taxon>Alteromonadales</taxon>
        <taxon>Shewanellaceae</taxon>
        <taxon>Parashewanella</taxon>
    </lineage>
</organism>
<evidence type="ECO:0000259" key="1">
    <source>
        <dbReference type="Pfam" id="PF01609"/>
    </source>
</evidence>
<evidence type="ECO:0000313" key="4">
    <source>
        <dbReference type="Proteomes" id="UP000281474"/>
    </source>
</evidence>
<dbReference type="AlphaFoldDB" id="A0A3L8PRW7"/>
<dbReference type="NCBIfam" id="NF033578">
    <property type="entry name" value="transpos_IS5_1"/>
    <property type="match status" value="1"/>
</dbReference>
<dbReference type="InterPro" id="IPR008490">
    <property type="entry name" value="Transposase_InsH_N"/>
</dbReference>
<feature type="domain" description="Transposase InsH N-terminal" evidence="2">
    <location>
        <begin position="30"/>
        <end position="125"/>
    </location>
</feature>
<dbReference type="PANTHER" id="PTHR33803">
    <property type="entry name" value="IS1478 TRANSPOSASE"/>
    <property type="match status" value="1"/>
</dbReference>
<dbReference type="GO" id="GO:0004803">
    <property type="term" value="F:transposase activity"/>
    <property type="evidence" value="ECO:0007669"/>
    <property type="project" value="InterPro"/>
</dbReference>